<feature type="modified residue" description="4-aspartylphosphate" evidence="6">
    <location>
        <position position="541"/>
    </location>
</feature>
<dbReference type="InterPro" id="IPR008207">
    <property type="entry name" value="Sig_transdc_His_kin_Hpt_dom"/>
</dbReference>
<dbReference type="CDD" id="cd00383">
    <property type="entry name" value="trans_reg_C"/>
    <property type="match status" value="1"/>
</dbReference>
<proteinExistence type="predicted"/>
<sequence>MRILLVDDDQTLIDVLSRSLAEQNYAVDAVTDGEQGWLYGSTYNYDLIILDWSLPKLDGISLCQRFRANGYEMPILLLTARHGSQDKIKGLDAGADDYICKPFDLDELTARIRALLRRLNCDFLPVLSWGELQLDPCSCEVTYQGEILSLTAKEYSLLELFLRHSQEVLSIEEIIESLWSSAEYPAEATVRSHLRYLRQKLKLAGLPEDLIETIPGRGYSLKSLPQEELSVELETPEIKRSRHLNALSAAWEKYRSKSHQQLGTLETIVATWQQSDFNDSDRKKALLTAHSLAGNLGLFGFDEASQLARELEQVLSDEINQERIWQIEAILQVLRQELAAEANPSPQIACQIQEHSPFLLIIDPDPKLSEQLTEYANSKGIKTLVLTNPESTRIWLEQQSSEQLPDAVLLKLAFSELESNLHSRWDNLSLIAELSLLEPSIPVIVLADRDRFEDRLQVARHGGYFYLKQPLTPTEIISFCQEVFQRSSQGKKVMIVDDDLELLEVLPSLLHPWGFKLTTLHDPRQFWDVLQAVNPNLLVLDIEMPHLSGIELCKVLRTHPYWRKLPVMFLSIHNNVAMRNQVFASGADDFVDKPVVAKHLANRILNRLA</sequence>
<dbReference type="PATRIC" id="fig|111780.3.peg.3081"/>
<dbReference type="InterPro" id="IPR036641">
    <property type="entry name" value="HPT_dom_sf"/>
</dbReference>
<accession>K9XWN0</accession>
<dbReference type="eggNOG" id="COG2198">
    <property type="taxonomic scope" value="Bacteria"/>
</dbReference>
<protein>
    <submittedName>
        <fullName evidence="10">Multi-component transcriptional regulator, winged helix family</fullName>
    </submittedName>
</protein>
<evidence type="ECO:0000256" key="1">
    <source>
        <dbReference type="ARBA" id="ARBA00022553"/>
    </source>
</evidence>
<feature type="modified residue" description="4-aspartylphosphate" evidence="6">
    <location>
        <position position="51"/>
    </location>
</feature>
<dbReference type="Pfam" id="PF00486">
    <property type="entry name" value="Trans_reg_C"/>
    <property type="match status" value="1"/>
</dbReference>
<dbReference type="Pfam" id="PF01627">
    <property type="entry name" value="Hpt"/>
    <property type="match status" value="1"/>
</dbReference>
<organism evidence="10 11">
    <name type="scientific">Stanieria cyanosphaera (strain ATCC 29371 / PCC 7437)</name>
    <dbReference type="NCBI Taxonomy" id="111780"/>
    <lineage>
        <taxon>Bacteria</taxon>
        <taxon>Bacillati</taxon>
        <taxon>Cyanobacteriota</taxon>
        <taxon>Cyanophyceae</taxon>
        <taxon>Pleurocapsales</taxon>
        <taxon>Dermocarpellaceae</taxon>
        <taxon>Stanieria</taxon>
    </lineage>
</organism>
<dbReference type="InterPro" id="IPR001867">
    <property type="entry name" value="OmpR/PhoB-type_DNA-bd"/>
</dbReference>
<evidence type="ECO:0000259" key="8">
    <source>
        <dbReference type="PROSITE" id="PS50110"/>
    </source>
</evidence>
<dbReference type="OrthoDB" id="442759at2"/>
<dbReference type="SUPFAM" id="SSF52172">
    <property type="entry name" value="CheY-like"/>
    <property type="match status" value="3"/>
</dbReference>
<evidence type="ECO:0000256" key="6">
    <source>
        <dbReference type="PROSITE-ProRule" id="PRU00169"/>
    </source>
</evidence>
<dbReference type="KEGG" id="scs:Sta7437_2965"/>
<dbReference type="GO" id="GO:0000156">
    <property type="term" value="F:phosphorelay response regulator activity"/>
    <property type="evidence" value="ECO:0007669"/>
    <property type="project" value="TreeGrafter"/>
</dbReference>
<dbReference type="GO" id="GO:0000976">
    <property type="term" value="F:transcription cis-regulatory region binding"/>
    <property type="evidence" value="ECO:0007669"/>
    <property type="project" value="TreeGrafter"/>
</dbReference>
<comment type="caution">
    <text evidence="6">Lacks conserved residue(s) required for the propagation of feature annotation.</text>
</comment>
<dbReference type="SMART" id="SM00862">
    <property type="entry name" value="Trans_reg_C"/>
    <property type="match status" value="1"/>
</dbReference>
<keyword evidence="5" id="KW-0804">Transcription</keyword>
<evidence type="ECO:0000313" key="11">
    <source>
        <dbReference type="Proteomes" id="UP000010473"/>
    </source>
</evidence>
<dbReference type="GO" id="GO:0032993">
    <property type="term" value="C:protein-DNA complex"/>
    <property type="evidence" value="ECO:0007669"/>
    <property type="project" value="TreeGrafter"/>
</dbReference>
<dbReference type="SUPFAM" id="SSF47226">
    <property type="entry name" value="Histidine-containing phosphotransfer domain, HPT domain"/>
    <property type="match status" value="1"/>
</dbReference>
<dbReference type="PANTHER" id="PTHR48111:SF15">
    <property type="entry name" value="OMPR SUBFAMILY"/>
    <property type="match status" value="1"/>
</dbReference>
<feature type="domain" description="OmpR/PhoB-type" evidence="9">
    <location>
        <begin position="124"/>
        <end position="223"/>
    </location>
</feature>
<evidence type="ECO:0000256" key="2">
    <source>
        <dbReference type="ARBA" id="ARBA00023012"/>
    </source>
</evidence>
<gene>
    <name evidence="10" type="ordered locus">Sta7437_2965</name>
</gene>
<dbReference type="InterPro" id="IPR036388">
    <property type="entry name" value="WH-like_DNA-bd_sf"/>
</dbReference>
<keyword evidence="4 7" id="KW-0238">DNA-binding</keyword>
<dbReference type="InterPro" id="IPR001789">
    <property type="entry name" value="Sig_transdc_resp-reg_receiver"/>
</dbReference>
<evidence type="ECO:0000313" key="10">
    <source>
        <dbReference type="EMBL" id="AFZ36484.1"/>
    </source>
</evidence>
<dbReference type="Gene3D" id="1.20.120.160">
    <property type="entry name" value="HPT domain"/>
    <property type="match status" value="1"/>
</dbReference>
<dbReference type="HOGENOM" id="CLU_000445_11_38_3"/>
<feature type="DNA-binding region" description="OmpR/PhoB-type" evidence="7">
    <location>
        <begin position="124"/>
        <end position="223"/>
    </location>
</feature>
<dbReference type="AlphaFoldDB" id="K9XWN0"/>
<evidence type="ECO:0000256" key="5">
    <source>
        <dbReference type="ARBA" id="ARBA00023163"/>
    </source>
</evidence>
<dbReference type="PROSITE" id="PS51755">
    <property type="entry name" value="OMPR_PHOB"/>
    <property type="match status" value="1"/>
</dbReference>
<dbReference type="SMART" id="SM00448">
    <property type="entry name" value="REC"/>
    <property type="match status" value="3"/>
</dbReference>
<dbReference type="PROSITE" id="PS50110">
    <property type="entry name" value="RESPONSE_REGULATORY"/>
    <property type="match status" value="3"/>
</dbReference>
<dbReference type="GO" id="GO:0005829">
    <property type="term" value="C:cytosol"/>
    <property type="evidence" value="ECO:0007669"/>
    <property type="project" value="TreeGrafter"/>
</dbReference>
<dbReference type="RefSeq" id="WP_015194150.1">
    <property type="nucleotide sequence ID" value="NC_019748.1"/>
</dbReference>
<evidence type="ECO:0000259" key="9">
    <source>
        <dbReference type="PROSITE" id="PS51755"/>
    </source>
</evidence>
<dbReference type="InterPro" id="IPR011006">
    <property type="entry name" value="CheY-like_superfamily"/>
</dbReference>
<dbReference type="FunFam" id="3.40.50.2300:FF:000002">
    <property type="entry name" value="DNA-binding response regulator PhoP"/>
    <property type="match status" value="1"/>
</dbReference>
<dbReference type="eggNOG" id="COG0745">
    <property type="taxonomic scope" value="Bacteria"/>
</dbReference>
<dbReference type="InterPro" id="IPR016032">
    <property type="entry name" value="Sig_transdc_resp-reg_C-effctor"/>
</dbReference>
<dbReference type="Gene3D" id="3.40.50.2300">
    <property type="match status" value="3"/>
</dbReference>
<dbReference type="Proteomes" id="UP000010473">
    <property type="component" value="Chromosome"/>
</dbReference>
<dbReference type="EMBL" id="CP003653">
    <property type="protein sequence ID" value="AFZ36484.1"/>
    <property type="molecule type" value="Genomic_DNA"/>
</dbReference>
<name>K9XWN0_STAC7</name>
<feature type="domain" description="Response regulatory" evidence="8">
    <location>
        <begin position="492"/>
        <end position="608"/>
    </location>
</feature>
<keyword evidence="3" id="KW-0805">Transcription regulation</keyword>
<evidence type="ECO:0000256" key="4">
    <source>
        <dbReference type="ARBA" id="ARBA00023125"/>
    </source>
</evidence>
<dbReference type="SUPFAM" id="SSF46894">
    <property type="entry name" value="C-terminal effector domain of the bipartite response regulators"/>
    <property type="match status" value="1"/>
</dbReference>
<reference evidence="11" key="1">
    <citation type="journal article" date="2013" name="Proc. Natl. Acad. Sci. U.S.A.">
        <title>Improving the coverage of the cyanobacterial phylum using diversity-driven genome sequencing.</title>
        <authorList>
            <person name="Shih P.M."/>
            <person name="Wu D."/>
            <person name="Latifi A."/>
            <person name="Axen S.D."/>
            <person name="Fewer D.P."/>
            <person name="Talla E."/>
            <person name="Calteau A."/>
            <person name="Cai F."/>
            <person name="Tandeau de Marsac N."/>
            <person name="Rippka R."/>
            <person name="Herdman M."/>
            <person name="Sivonen K."/>
            <person name="Coursin T."/>
            <person name="Laurent T."/>
            <person name="Goodwin L."/>
            <person name="Nolan M."/>
            <person name="Davenport K.W."/>
            <person name="Han C.S."/>
            <person name="Rubin E.M."/>
            <person name="Eisen J.A."/>
            <person name="Woyke T."/>
            <person name="Gugger M."/>
            <person name="Kerfeld C.A."/>
        </authorList>
    </citation>
    <scope>NUCLEOTIDE SEQUENCE [LARGE SCALE GENOMIC DNA]</scope>
    <source>
        <strain evidence="11">ATCC 29371 / PCC 7437</strain>
    </source>
</reference>
<evidence type="ECO:0000256" key="7">
    <source>
        <dbReference type="PROSITE-ProRule" id="PRU01091"/>
    </source>
</evidence>
<dbReference type="PANTHER" id="PTHR48111">
    <property type="entry name" value="REGULATOR OF RPOS"/>
    <property type="match status" value="1"/>
</dbReference>
<feature type="domain" description="Response regulatory" evidence="8">
    <location>
        <begin position="358"/>
        <end position="484"/>
    </location>
</feature>
<dbReference type="STRING" id="111780.Sta7437_2965"/>
<evidence type="ECO:0000256" key="3">
    <source>
        <dbReference type="ARBA" id="ARBA00023015"/>
    </source>
</evidence>
<dbReference type="GO" id="GO:0006355">
    <property type="term" value="P:regulation of DNA-templated transcription"/>
    <property type="evidence" value="ECO:0007669"/>
    <property type="project" value="InterPro"/>
</dbReference>
<dbReference type="CDD" id="cd00156">
    <property type="entry name" value="REC"/>
    <property type="match status" value="1"/>
</dbReference>
<dbReference type="Gene3D" id="1.10.10.10">
    <property type="entry name" value="Winged helix-like DNA-binding domain superfamily/Winged helix DNA-binding domain"/>
    <property type="match status" value="1"/>
</dbReference>
<keyword evidence="1 6" id="KW-0597">Phosphoprotein</keyword>
<keyword evidence="11" id="KW-1185">Reference proteome</keyword>
<keyword evidence="2" id="KW-0902">Two-component regulatory system</keyword>
<feature type="domain" description="Response regulatory" evidence="8">
    <location>
        <begin position="2"/>
        <end position="116"/>
    </location>
</feature>
<dbReference type="Gene3D" id="6.10.250.690">
    <property type="match status" value="1"/>
</dbReference>
<dbReference type="InterPro" id="IPR039420">
    <property type="entry name" value="WalR-like"/>
</dbReference>
<dbReference type="Pfam" id="PF00072">
    <property type="entry name" value="Response_reg"/>
    <property type="match status" value="2"/>
</dbReference>